<proteinExistence type="predicted"/>
<dbReference type="RefSeq" id="WP_154442585.1">
    <property type="nucleotide sequence ID" value="NZ_VUNQ01000055.1"/>
</dbReference>
<dbReference type="AlphaFoldDB" id="A0A6N7XLZ1"/>
<evidence type="ECO:0000313" key="2">
    <source>
        <dbReference type="Proteomes" id="UP000469523"/>
    </source>
</evidence>
<dbReference type="Proteomes" id="UP000469523">
    <property type="component" value="Unassembled WGS sequence"/>
</dbReference>
<sequence>MRNLDTTINKLYYGTIEDEIADFYDLGTINSSNLPIEFKEDEFGTFYIDGTKKSGDFPIRIDKQIDGKYSLLVSASSLKNK</sequence>
<protein>
    <submittedName>
        <fullName evidence="1">Uncharacterized protein</fullName>
    </submittedName>
</protein>
<gene>
    <name evidence="1" type="ORF">FYJ83_16745</name>
</gene>
<evidence type="ECO:0000313" key="1">
    <source>
        <dbReference type="EMBL" id="MSU03111.1"/>
    </source>
</evidence>
<name>A0A6N7XLZ1_9FIRM</name>
<comment type="caution">
    <text evidence="1">The sequence shown here is derived from an EMBL/GenBank/DDBJ whole genome shotgun (WGS) entry which is preliminary data.</text>
</comment>
<accession>A0A6N7XLZ1</accession>
<reference evidence="1 2" key="1">
    <citation type="submission" date="2019-09" db="EMBL/GenBank/DDBJ databases">
        <title>In-depth cultivation of the pig gut microbiome towards novel bacterial diversity and tailored functional studies.</title>
        <authorList>
            <person name="Wylensek D."/>
            <person name="Hitch T.C.A."/>
            <person name="Clavel T."/>
        </authorList>
    </citation>
    <scope>NUCLEOTIDE SEQUENCE [LARGE SCALE GENOMIC DNA]</scope>
    <source>
        <strain evidence="1 2">WCA3-693-APC-4?</strain>
    </source>
</reference>
<organism evidence="1 2">
    <name type="scientific">Tissierella pigra</name>
    <dbReference type="NCBI Taxonomy" id="2607614"/>
    <lineage>
        <taxon>Bacteria</taxon>
        <taxon>Bacillati</taxon>
        <taxon>Bacillota</taxon>
        <taxon>Tissierellia</taxon>
        <taxon>Tissierellales</taxon>
        <taxon>Tissierellaceae</taxon>
        <taxon>Tissierella</taxon>
    </lineage>
</organism>
<keyword evidence="2" id="KW-1185">Reference proteome</keyword>
<dbReference type="EMBL" id="VUNQ01000055">
    <property type="protein sequence ID" value="MSU03111.1"/>
    <property type="molecule type" value="Genomic_DNA"/>
</dbReference>